<keyword evidence="9" id="KW-0233">DNA recombination</keyword>
<dbReference type="Gene3D" id="3.40.50.300">
    <property type="entry name" value="P-loop containing nucleotide triphosphate hydrolases"/>
    <property type="match status" value="1"/>
</dbReference>
<reference evidence="16" key="2">
    <citation type="submission" date="2009-11" db="EMBL/GenBank/DDBJ databases">
        <title>The Genome Sequence of Allomyces macrogynus strain ATCC 38327.</title>
        <authorList>
            <consortium name="The Broad Institute Genome Sequencing Platform"/>
            <person name="Russ C."/>
            <person name="Cuomo C."/>
            <person name="Shea T."/>
            <person name="Young S.K."/>
            <person name="Zeng Q."/>
            <person name="Koehrsen M."/>
            <person name="Haas B."/>
            <person name="Borodovsky M."/>
            <person name="Guigo R."/>
            <person name="Alvarado L."/>
            <person name="Berlin A."/>
            <person name="Borenstein D."/>
            <person name="Chen Z."/>
            <person name="Engels R."/>
            <person name="Freedman E."/>
            <person name="Gellesch M."/>
            <person name="Goldberg J."/>
            <person name="Griggs A."/>
            <person name="Gujja S."/>
            <person name="Heiman D."/>
            <person name="Hepburn T."/>
            <person name="Howarth C."/>
            <person name="Jen D."/>
            <person name="Larson L."/>
            <person name="Lewis B."/>
            <person name="Mehta T."/>
            <person name="Park D."/>
            <person name="Pearson M."/>
            <person name="Roberts A."/>
            <person name="Saif S."/>
            <person name="Shenoy N."/>
            <person name="Sisk P."/>
            <person name="Stolte C."/>
            <person name="Sykes S."/>
            <person name="Walk T."/>
            <person name="White J."/>
            <person name="Yandava C."/>
            <person name="Burger G."/>
            <person name="Gray M.W."/>
            <person name="Holland P.W.H."/>
            <person name="King N."/>
            <person name="Lang F.B.F."/>
            <person name="Roger A.J."/>
            <person name="Ruiz-Trillo I."/>
            <person name="Lander E."/>
            <person name="Nusbaum C."/>
        </authorList>
    </citation>
    <scope>NUCLEOTIDE SEQUENCE [LARGE SCALE GENOMIC DNA]</scope>
    <source>
        <strain evidence="16">ATCC 38327</strain>
    </source>
</reference>
<dbReference type="Proteomes" id="UP000054350">
    <property type="component" value="Unassembled WGS sequence"/>
</dbReference>
<dbReference type="GO" id="GO:0030915">
    <property type="term" value="C:Smc5-Smc6 complex"/>
    <property type="evidence" value="ECO:0007669"/>
    <property type="project" value="TreeGrafter"/>
</dbReference>
<dbReference type="EMBL" id="GG745367">
    <property type="protein sequence ID" value="KNE70707.1"/>
    <property type="molecule type" value="Genomic_DNA"/>
</dbReference>
<reference evidence="15 16" key="1">
    <citation type="submission" date="2009-11" db="EMBL/GenBank/DDBJ databases">
        <title>Annotation of Allomyces macrogynus ATCC 38327.</title>
        <authorList>
            <consortium name="The Broad Institute Genome Sequencing Platform"/>
            <person name="Russ C."/>
            <person name="Cuomo C."/>
            <person name="Burger G."/>
            <person name="Gray M.W."/>
            <person name="Holland P.W.H."/>
            <person name="King N."/>
            <person name="Lang F.B.F."/>
            <person name="Roger A.J."/>
            <person name="Ruiz-Trillo I."/>
            <person name="Young S.K."/>
            <person name="Zeng Q."/>
            <person name="Gargeya S."/>
            <person name="Fitzgerald M."/>
            <person name="Haas B."/>
            <person name="Abouelleil A."/>
            <person name="Alvarado L."/>
            <person name="Arachchi H.M."/>
            <person name="Berlin A."/>
            <person name="Chapman S.B."/>
            <person name="Gearin G."/>
            <person name="Goldberg J."/>
            <person name="Griggs A."/>
            <person name="Gujja S."/>
            <person name="Hansen M."/>
            <person name="Heiman D."/>
            <person name="Howarth C."/>
            <person name="Larimer J."/>
            <person name="Lui A."/>
            <person name="MacDonald P.J.P."/>
            <person name="McCowen C."/>
            <person name="Montmayeur A."/>
            <person name="Murphy C."/>
            <person name="Neiman D."/>
            <person name="Pearson M."/>
            <person name="Priest M."/>
            <person name="Roberts A."/>
            <person name="Saif S."/>
            <person name="Shea T."/>
            <person name="Sisk P."/>
            <person name="Stolte C."/>
            <person name="Sykes S."/>
            <person name="Wortman J."/>
            <person name="Nusbaum C."/>
            <person name="Birren B."/>
        </authorList>
    </citation>
    <scope>NUCLEOTIDE SEQUENCE [LARGE SCALE GENOMIC DNA]</scope>
    <source>
        <strain evidence="15 16">ATCC 38327</strain>
    </source>
</reference>
<dbReference type="SUPFAM" id="SSF52540">
    <property type="entry name" value="P-loop containing nucleoside triphosphate hydrolases"/>
    <property type="match status" value="1"/>
</dbReference>
<evidence type="ECO:0000313" key="16">
    <source>
        <dbReference type="Proteomes" id="UP000054350"/>
    </source>
</evidence>
<dbReference type="OrthoDB" id="10072614at2759"/>
<dbReference type="Gene3D" id="1.10.287.1490">
    <property type="match status" value="1"/>
</dbReference>
<evidence type="ECO:0000259" key="14">
    <source>
        <dbReference type="Pfam" id="PF13476"/>
    </source>
</evidence>
<evidence type="ECO:0000256" key="5">
    <source>
        <dbReference type="ARBA" id="ARBA00022741"/>
    </source>
</evidence>
<evidence type="ECO:0000256" key="7">
    <source>
        <dbReference type="ARBA" id="ARBA00022840"/>
    </source>
</evidence>
<keyword evidence="4" id="KW-0158">Chromosome</keyword>
<dbReference type="GO" id="GO:0003697">
    <property type="term" value="F:single-stranded DNA binding"/>
    <property type="evidence" value="ECO:0007669"/>
    <property type="project" value="TreeGrafter"/>
</dbReference>
<dbReference type="STRING" id="578462.A0A0L0T7I0"/>
<dbReference type="InterPro" id="IPR038729">
    <property type="entry name" value="Rad50/SbcC_AAA"/>
</dbReference>
<dbReference type="OMA" id="FMCHRSL"/>
<feature type="compositionally biased region" description="Low complexity" evidence="13">
    <location>
        <begin position="604"/>
        <end position="618"/>
    </location>
</feature>
<evidence type="ECO:0000256" key="4">
    <source>
        <dbReference type="ARBA" id="ARBA00022454"/>
    </source>
</evidence>
<evidence type="ECO:0000256" key="3">
    <source>
        <dbReference type="ARBA" id="ARBA00006793"/>
    </source>
</evidence>
<dbReference type="GO" id="GO:0035861">
    <property type="term" value="C:site of double-strand break"/>
    <property type="evidence" value="ECO:0007669"/>
    <property type="project" value="TreeGrafter"/>
</dbReference>
<dbReference type="Pfam" id="PF13476">
    <property type="entry name" value="AAA_23"/>
    <property type="match status" value="1"/>
</dbReference>
<accession>A0A0L0T7I0</accession>
<feature type="coiled-coil region" evidence="12">
    <location>
        <begin position="636"/>
        <end position="685"/>
    </location>
</feature>
<evidence type="ECO:0000256" key="9">
    <source>
        <dbReference type="ARBA" id="ARBA00023172"/>
    </source>
</evidence>
<feature type="coiled-coil region" evidence="12">
    <location>
        <begin position="328"/>
        <end position="376"/>
    </location>
</feature>
<feature type="coiled-coil region" evidence="12">
    <location>
        <begin position="710"/>
        <end position="767"/>
    </location>
</feature>
<dbReference type="PANTHER" id="PTHR19306">
    <property type="entry name" value="STRUCTURAL MAINTENANCE OF CHROMOSOMES 5,6 SMC5, SMC6"/>
    <property type="match status" value="1"/>
</dbReference>
<feature type="region of interest" description="Disordered" evidence="13">
    <location>
        <begin position="589"/>
        <end position="628"/>
    </location>
</feature>
<keyword evidence="5" id="KW-0547">Nucleotide-binding</keyword>
<evidence type="ECO:0000256" key="1">
    <source>
        <dbReference type="ARBA" id="ARBA00004123"/>
    </source>
</evidence>
<dbReference type="InterPro" id="IPR027417">
    <property type="entry name" value="P-loop_NTPase"/>
</dbReference>
<proteinExistence type="inferred from homology"/>
<evidence type="ECO:0000256" key="11">
    <source>
        <dbReference type="ARBA" id="ARBA00023242"/>
    </source>
</evidence>
<dbReference type="VEuPathDB" id="FungiDB:AMAG_20313"/>
<keyword evidence="10" id="KW-0234">DNA repair</keyword>
<gene>
    <name evidence="15" type="ORF">AMAG_20313</name>
</gene>
<evidence type="ECO:0000313" key="15">
    <source>
        <dbReference type="EMBL" id="KNE70707.1"/>
    </source>
</evidence>
<sequence length="890" mass="100451">MPASQTELRATRKRSLPEDPFEAAVAEVAAGVIEEIELTNYFTHASLVVKLGPKVNFLNGANGSGKSAVLVSIMIALGAKANNSGRGKKLAHLIKDGKNECKVSVKLANRGADAYRPEIFGDFIQVERRITRNERGSSGGNAIRGEHGKVSDRKRDLDLICDHFGKLCFAPWAESAERLNPIEELMGALKNNRNLKQQQMQYVQRAGELQDAIDALTTELEWCDIADMEAALNLLNFNAGSVAAEAKLAEVDQQLVELETVQAEVFDPEQLRTKQAEFNALQKMARDLTNETKTIQRDVADLDPEIQALQVEIAQAYHAMLGDMQQARAARLAELEQAKAQLQQGEAEIPQLQMHLNKVRKRRRVLENEARDLHERCGQVESYLRQKKGNIRHFENSSRDKVFIWGAKTAHALRDIQQTQWHARPPLGPFGMHVKPKPKFAHKWISTLRGILGHEMKNFVVSSHEDSKTLQRIFDRHQHRANIMVVSNLDVDMDLSSSEPDPRYLTVLKALNFDTVAVKKAVIVTKNIEKLVLFDDRETAERETARGFPRNVENTYIPTGFAVGSRTSDKSIDGRMQWISPVCPFGTDSGTDQLRNCRPGLSVRRPASSRRPSSTTASYRNSRPVTPQVQPLETRMRQLQTAQRRLQRRIRTLDDDLQESAPAEVAALERELATLLERKHTLTAQQPTLRQQHQDAQRDAMAVNNDLKAMRAMQTEAETVRNERNAQREHLQWLRVRNLGHVEYWIRKADEDRAHAAQREVQVAEQQQHIGMALQQMPGERSLVLRTRADVDTLNHGDAQTTYQAAKREHVTLSTVIGQLRQALANRGASFRTLVNYISLAADASFQKRMAKRGFRVNLIFDHAMKTLHVSTQLLDQTVERSLRTCSGGE</sequence>
<evidence type="ECO:0000256" key="12">
    <source>
        <dbReference type="SAM" id="Coils"/>
    </source>
</evidence>
<dbReference type="AlphaFoldDB" id="A0A0L0T7I0"/>
<dbReference type="GO" id="GO:0005634">
    <property type="term" value="C:nucleus"/>
    <property type="evidence" value="ECO:0007669"/>
    <property type="project" value="UniProtKB-SubCell"/>
</dbReference>
<comment type="similarity">
    <text evidence="3">Belongs to the SMC family. SMC6 subfamily.</text>
</comment>
<keyword evidence="16" id="KW-1185">Reference proteome</keyword>
<evidence type="ECO:0000256" key="13">
    <source>
        <dbReference type="SAM" id="MobiDB-lite"/>
    </source>
</evidence>
<keyword evidence="11" id="KW-0539">Nucleus</keyword>
<protein>
    <recommendedName>
        <fullName evidence="14">Rad50/SbcC-type AAA domain-containing protein</fullName>
    </recommendedName>
</protein>
<feature type="coiled-coil region" evidence="12">
    <location>
        <begin position="241"/>
        <end position="291"/>
    </location>
</feature>
<organism evidence="15 16">
    <name type="scientific">Allomyces macrogynus (strain ATCC 38327)</name>
    <name type="common">Allomyces javanicus var. macrogynus</name>
    <dbReference type="NCBI Taxonomy" id="578462"/>
    <lineage>
        <taxon>Eukaryota</taxon>
        <taxon>Fungi</taxon>
        <taxon>Fungi incertae sedis</taxon>
        <taxon>Blastocladiomycota</taxon>
        <taxon>Blastocladiomycetes</taxon>
        <taxon>Blastocladiales</taxon>
        <taxon>Blastocladiaceae</taxon>
        <taxon>Allomyces</taxon>
    </lineage>
</organism>
<evidence type="ECO:0000256" key="8">
    <source>
        <dbReference type="ARBA" id="ARBA00023054"/>
    </source>
</evidence>
<keyword evidence="8 12" id="KW-0175">Coiled coil</keyword>
<dbReference type="eggNOG" id="KOG0250">
    <property type="taxonomic scope" value="Eukaryota"/>
</dbReference>
<evidence type="ECO:0000256" key="6">
    <source>
        <dbReference type="ARBA" id="ARBA00022763"/>
    </source>
</evidence>
<dbReference type="PANTHER" id="PTHR19306:SF6">
    <property type="entry name" value="STRUCTURAL MAINTENANCE OF CHROMOSOMES PROTEIN 6"/>
    <property type="match status" value="1"/>
</dbReference>
<feature type="compositionally biased region" description="Polar residues" evidence="13">
    <location>
        <begin position="619"/>
        <end position="628"/>
    </location>
</feature>
<dbReference type="GO" id="GO:0016887">
    <property type="term" value="F:ATP hydrolysis activity"/>
    <property type="evidence" value="ECO:0007669"/>
    <property type="project" value="InterPro"/>
</dbReference>
<name>A0A0L0T7I0_ALLM3</name>
<dbReference type="GO" id="GO:0003684">
    <property type="term" value="F:damaged DNA binding"/>
    <property type="evidence" value="ECO:0007669"/>
    <property type="project" value="TreeGrafter"/>
</dbReference>
<evidence type="ECO:0000256" key="10">
    <source>
        <dbReference type="ARBA" id="ARBA00023204"/>
    </source>
</evidence>
<keyword evidence="6" id="KW-0227">DNA damage</keyword>
<keyword evidence="7" id="KW-0067">ATP-binding</keyword>
<evidence type="ECO:0000256" key="2">
    <source>
        <dbReference type="ARBA" id="ARBA00004286"/>
    </source>
</evidence>
<feature type="domain" description="Rad50/SbcC-type AAA" evidence="14">
    <location>
        <begin position="36"/>
        <end position="255"/>
    </location>
</feature>
<dbReference type="GO" id="GO:0000724">
    <property type="term" value="P:double-strand break repair via homologous recombination"/>
    <property type="evidence" value="ECO:0007669"/>
    <property type="project" value="TreeGrafter"/>
</dbReference>
<dbReference type="GO" id="GO:0005524">
    <property type="term" value="F:ATP binding"/>
    <property type="evidence" value="ECO:0007669"/>
    <property type="project" value="UniProtKB-KW"/>
</dbReference>
<comment type="subcellular location">
    <subcellularLocation>
        <location evidence="2">Chromosome</location>
    </subcellularLocation>
    <subcellularLocation>
        <location evidence="1">Nucleus</location>
    </subcellularLocation>
</comment>